<proteinExistence type="predicted"/>
<dbReference type="Proteomes" id="UP000887580">
    <property type="component" value="Unplaced"/>
</dbReference>
<sequence>MNRTTRFSNKRREGSSSVTVRRDLTRNRCSKEISTTGADSNKKKNVIEPATIPPLDLVPTDRSKIVMRRFSTIIMAKGCDALLQEFNDLKISCPPESLKHSSFDKHADKNRYKDIICVEDTRVTLTWPLGMHDYIHANWVTGVIPDLQKQIICTQAPIPSTIIDFWRMVWQEKAYVILMLCCVMENGKKKCEQYWPEKPGERMDVAGLTIINDRVDVYKPDLQYTKIIITGPGSDGTKRRHVLNHVLWDGWPDKGVPLSTTGALRLIFRTQTMNPAIVHCSAGVGRTGTIVALELCMRTLAAGCELSVYNVVKELRQRRFLACQTPHQYLYIHRALLQYITSKNIISSEEAQKWAIEYESIIKTGAAGQ</sequence>
<name>A0AC35FQ32_9BILA</name>
<organism evidence="1 2">
    <name type="scientific">Panagrolaimus sp. PS1159</name>
    <dbReference type="NCBI Taxonomy" id="55785"/>
    <lineage>
        <taxon>Eukaryota</taxon>
        <taxon>Metazoa</taxon>
        <taxon>Ecdysozoa</taxon>
        <taxon>Nematoda</taxon>
        <taxon>Chromadorea</taxon>
        <taxon>Rhabditida</taxon>
        <taxon>Tylenchina</taxon>
        <taxon>Panagrolaimomorpha</taxon>
        <taxon>Panagrolaimoidea</taxon>
        <taxon>Panagrolaimidae</taxon>
        <taxon>Panagrolaimus</taxon>
    </lineage>
</organism>
<accession>A0AC35FQ32</accession>
<evidence type="ECO:0000313" key="1">
    <source>
        <dbReference type="Proteomes" id="UP000887580"/>
    </source>
</evidence>
<evidence type="ECO:0000313" key="2">
    <source>
        <dbReference type="WBParaSite" id="PS1159_v2.g19758.t1"/>
    </source>
</evidence>
<reference evidence="2" key="1">
    <citation type="submission" date="2022-11" db="UniProtKB">
        <authorList>
            <consortium name="WormBaseParasite"/>
        </authorList>
    </citation>
    <scope>IDENTIFICATION</scope>
</reference>
<protein>
    <submittedName>
        <fullName evidence="2">Uncharacterized protein</fullName>
    </submittedName>
</protein>
<dbReference type="WBParaSite" id="PS1159_v2.g19758.t1">
    <property type="protein sequence ID" value="PS1159_v2.g19758.t1"/>
    <property type="gene ID" value="PS1159_v2.g19758"/>
</dbReference>